<evidence type="ECO:0000256" key="1">
    <source>
        <dbReference type="ARBA" id="ARBA00022898"/>
    </source>
</evidence>
<accession>A0A383F4D4</accession>
<dbReference type="EMBL" id="UINC01231453">
    <property type="protein sequence ID" value="SVE63987.1"/>
    <property type="molecule type" value="Genomic_DNA"/>
</dbReference>
<dbReference type="InterPro" id="IPR015421">
    <property type="entry name" value="PyrdxlP-dep_Trfase_major"/>
</dbReference>
<dbReference type="SUPFAM" id="SSF53383">
    <property type="entry name" value="PLP-dependent transferases"/>
    <property type="match status" value="1"/>
</dbReference>
<evidence type="ECO:0008006" key="3">
    <source>
        <dbReference type="Google" id="ProtNLM"/>
    </source>
</evidence>
<dbReference type="InterPro" id="IPR000653">
    <property type="entry name" value="DegT/StrS_aminotransferase"/>
</dbReference>
<reference evidence="2" key="1">
    <citation type="submission" date="2018-05" db="EMBL/GenBank/DDBJ databases">
        <authorList>
            <person name="Lanie J.A."/>
            <person name="Ng W.-L."/>
            <person name="Kazmierczak K.M."/>
            <person name="Andrzejewski T.M."/>
            <person name="Davidsen T.M."/>
            <person name="Wayne K.J."/>
            <person name="Tettelin H."/>
            <person name="Glass J.I."/>
            <person name="Rusch D."/>
            <person name="Podicherti R."/>
            <person name="Tsui H.-C.T."/>
            <person name="Winkler M.E."/>
        </authorList>
    </citation>
    <scope>NUCLEOTIDE SEQUENCE</scope>
</reference>
<sequence length="158" mass="17469">MNNYKVKFLDLSISGRERTQIEHALREHLESGIFVLGDAVTKFENELSNLIGRQYSVGVNTGTDALLLGIQALSLPYGSTVITTPFSWVASAAALCMNNLKIKFIDVGNDLSIDTDLIENSIDSNVSAIMAVHMHGNMCDMNKLKYLAKKYNLKLIED</sequence>
<feature type="non-terminal residue" evidence="2">
    <location>
        <position position="158"/>
    </location>
</feature>
<name>A0A383F4D4_9ZZZZ</name>
<organism evidence="2">
    <name type="scientific">marine metagenome</name>
    <dbReference type="NCBI Taxonomy" id="408172"/>
    <lineage>
        <taxon>unclassified sequences</taxon>
        <taxon>metagenomes</taxon>
        <taxon>ecological metagenomes</taxon>
    </lineage>
</organism>
<proteinExistence type="predicted"/>
<dbReference type="Pfam" id="PF01041">
    <property type="entry name" value="DegT_DnrJ_EryC1"/>
    <property type="match status" value="1"/>
</dbReference>
<dbReference type="InterPro" id="IPR015424">
    <property type="entry name" value="PyrdxlP-dep_Trfase"/>
</dbReference>
<keyword evidence="1" id="KW-0663">Pyridoxal phosphate</keyword>
<dbReference type="Gene3D" id="3.40.640.10">
    <property type="entry name" value="Type I PLP-dependent aspartate aminotransferase-like (Major domain)"/>
    <property type="match status" value="1"/>
</dbReference>
<dbReference type="GO" id="GO:0008483">
    <property type="term" value="F:transaminase activity"/>
    <property type="evidence" value="ECO:0007669"/>
    <property type="project" value="TreeGrafter"/>
</dbReference>
<dbReference type="GO" id="GO:0030170">
    <property type="term" value="F:pyridoxal phosphate binding"/>
    <property type="evidence" value="ECO:0007669"/>
    <property type="project" value="TreeGrafter"/>
</dbReference>
<gene>
    <name evidence="2" type="ORF">METZ01_LOCUS516841</name>
</gene>
<dbReference type="GO" id="GO:0000271">
    <property type="term" value="P:polysaccharide biosynthetic process"/>
    <property type="evidence" value="ECO:0007669"/>
    <property type="project" value="TreeGrafter"/>
</dbReference>
<dbReference type="AlphaFoldDB" id="A0A383F4D4"/>
<evidence type="ECO:0000313" key="2">
    <source>
        <dbReference type="EMBL" id="SVE63987.1"/>
    </source>
</evidence>
<dbReference type="PANTHER" id="PTHR30244">
    <property type="entry name" value="TRANSAMINASE"/>
    <property type="match status" value="1"/>
</dbReference>
<protein>
    <recommendedName>
        <fullName evidence="3">Aminotransferase class I/classII domain-containing protein</fullName>
    </recommendedName>
</protein>
<dbReference type="PANTHER" id="PTHR30244:SF36">
    <property type="entry name" value="3-OXO-GLUCOSE-6-PHOSPHATE:GLUTAMATE AMINOTRANSFERASE"/>
    <property type="match status" value="1"/>
</dbReference>